<dbReference type="AlphaFoldDB" id="A0A835SDL8"/>
<evidence type="ECO:0000313" key="1">
    <source>
        <dbReference type="EMBL" id="KAG0501813.1"/>
    </source>
</evidence>
<protein>
    <submittedName>
        <fullName evidence="1">Uncharacterized protein</fullName>
    </submittedName>
</protein>
<dbReference type="Proteomes" id="UP000639772">
    <property type="component" value="Chromosome 1"/>
</dbReference>
<proteinExistence type="predicted"/>
<evidence type="ECO:0000313" key="2">
    <source>
        <dbReference type="Proteomes" id="UP000639772"/>
    </source>
</evidence>
<comment type="caution">
    <text evidence="1">The sequence shown here is derived from an EMBL/GenBank/DDBJ whole genome shotgun (WGS) entry which is preliminary data.</text>
</comment>
<organism evidence="1 2">
    <name type="scientific">Vanilla planifolia</name>
    <name type="common">Vanilla</name>
    <dbReference type="NCBI Taxonomy" id="51239"/>
    <lineage>
        <taxon>Eukaryota</taxon>
        <taxon>Viridiplantae</taxon>
        <taxon>Streptophyta</taxon>
        <taxon>Embryophyta</taxon>
        <taxon>Tracheophyta</taxon>
        <taxon>Spermatophyta</taxon>
        <taxon>Magnoliopsida</taxon>
        <taxon>Liliopsida</taxon>
        <taxon>Asparagales</taxon>
        <taxon>Orchidaceae</taxon>
        <taxon>Vanilloideae</taxon>
        <taxon>Vanilleae</taxon>
        <taxon>Vanilla</taxon>
    </lineage>
</organism>
<name>A0A835SDL8_VANPL</name>
<dbReference type="EMBL" id="JADCNM010000001">
    <property type="protein sequence ID" value="KAG0501813.1"/>
    <property type="molecule type" value="Genomic_DNA"/>
</dbReference>
<sequence>MREGGTCLLIQARRCRWWRTALEEDGDLIRRRWVCHTDWILGYVYVRGGGGLRERFRTLFHFAGGGDVVLKPTNAFTEPTAEGTVCLAMQATNGTG</sequence>
<gene>
    <name evidence="1" type="ORF">HPP92_001885</name>
</gene>
<reference evidence="1 2" key="1">
    <citation type="journal article" date="2020" name="Nat. Food">
        <title>A phased Vanilla planifolia genome enables genetic improvement of flavour and production.</title>
        <authorList>
            <person name="Hasing T."/>
            <person name="Tang H."/>
            <person name="Brym M."/>
            <person name="Khazi F."/>
            <person name="Huang T."/>
            <person name="Chambers A.H."/>
        </authorList>
    </citation>
    <scope>NUCLEOTIDE SEQUENCE [LARGE SCALE GENOMIC DNA]</scope>
    <source>
        <tissue evidence="1">Leaf</tissue>
    </source>
</reference>
<accession>A0A835SDL8</accession>